<dbReference type="PROSITE" id="PS01081">
    <property type="entry name" value="HTH_TETR_1"/>
    <property type="match status" value="1"/>
</dbReference>
<dbReference type="PANTHER" id="PTHR43479:SF11">
    <property type="entry name" value="ACREF_ENVCD OPERON REPRESSOR-RELATED"/>
    <property type="match status" value="1"/>
</dbReference>
<keyword evidence="1" id="KW-0678">Repressor</keyword>
<dbReference type="GO" id="GO:0003677">
    <property type="term" value="F:DNA binding"/>
    <property type="evidence" value="ECO:0007669"/>
    <property type="project" value="UniProtKB-UniRule"/>
</dbReference>
<dbReference type="RefSeq" id="WP_323465835.1">
    <property type="nucleotide sequence ID" value="NZ_CP144224.1"/>
</dbReference>
<organism evidence="5 6">
    <name type="scientific">Alkalihalophilus pseudofirmus</name>
    <name type="common">Bacillus pseudofirmus</name>
    <dbReference type="NCBI Taxonomy" id="79885"/>
    <lineage>
        <taxon>Bacteria</taxon>
        <taxon>Bacillati</taxon>
        <taxon>Bacillota</taxon>
        <taxon>Bacilli</taxon>
        <taxon>Bacillales</taxon>
        <taxon>Bacillaceae</taxon>
        <taxon>Alkalihalophilus</taxon>
    </lineage>
</organism>
<name>A0AAJ2KSJ1_ALKPS</name>
<dbReference type="InterPro" id="IPR050624">
    <property type="entry name" value="HTH-type_Tx_Regulator"/>
</dbReference>
<dbReference type="PRINTS" id="PR00455">
    <property type="entry name" value="HTHTETR"/>
</dbReference>
<comment type="caution">
    <text evidence="5">The sequence shown here is derived from an EMBL/GenBank/DDBJ whole genome shotgun (WGS) entry which is preliminary data.</text>
</comment>
<dbReference type="InterPro" id="IPR009057">
    <property type="entry name" value="Homeodomain-like_sf"/>
</dbReference>
<feature type="domain" description="HTH tetR-type" evidence="4">
    <location>
        <begin position="3"/>
        <end position="63"/>
    </location>
</feature>
<evidence type="ECO:0000259" key="4">
    <source>
        <dbReference type="PROSITE" id="PS50977"/>
    </source>
</evidence>
<accession>A0AAJ2KSJ1</accession>
<feature type="DNA-binding region" description="H-T-H motif" evidence="3">
    <location>
        <begin position="26"/>
        <end position="45"/>
    </location>
</feature>
<keyword evidence="2 3" id="KW-0238">DNA-binding</keyword>
<dbReference type="PROSITE" id="PS50977">
    <property type="entry name" value="HTH_TETR_2"/>
    <property type="match status" value="1"/>
</dbReference>
<dbReference type="InterPro" id="IPR036271">
    <property type="entry name" value="Tet_transcr_reg_TetR-rel_C_sf"/>
</dbReference>
<dbReference type="SUPFAM" id="SSF48498">
    <property type="entry name" value="Tetracyclin repressor-like, C-terminal domain"/>
    <property type="match status" value="1"/>
</dbReference>
<proteinExistence type="predicted"/>
<reference evidence="5" key="1">
    <citation type="submission" date="2023-10" db="EMBL/GenBank/DDBJ databases">
        <title>Screening of Alkalihalophilus pseudofirmusBZ-TG-HK211 and Its Alleviation of Salt Stress on Rapeseed Growth.</title>
        <authorList>
            <person name="Zhao B."/>
            <person name="Guo T."/>
        </authorList>
    </citation>
    <scope>NUCLEOTIDE SEQUENCE</scope>
    <source>
        <strain evidence="5">BZ-TG-HK211</strain>
    </source>
</reference>
<dbReference type="EMBL" id="JAWJAY010000001">
    <property type="protein sequence ID" value="MDV2884142.1"/>
    <property type="molecule type" value="Genomic_DNA"/>
</dbReference>
<evidence type="ECO:0000256" key="1">
    <source>
        <dbReference type="ARBA" id="ARBA00022491"/>
    </source>
</evidence>
<gene>
    <name evidence="5" type="ORF">RYX45_03060</name>
</gene>
<dbReference type="AlphaFoldDB" id="A0AAJ2KSJ1"/>
<evidence type="ECO:0000313" key="6">
    <source>
        <dbReference type="Proteomes" id="UP001285636"/>
    </source>
</evidence>
<dbReference type="InterPro" id="IPR001647">
    <property type="entry name" value="HTH_TetR"/>
</dbReference>
<dbReference type="PANTHER" id="PTHR43479">
    <property type="entry name" value="ACREF/ENVCD OPERON REPRESSOR-RELATED"/>
    <property type="match status" value="1"/>
</dbReference>
<dbReference type="Proteomes" id="UP001285636">
    <property type="component" value="Unassembled WGS sequence"/>
</dbReference>
<dbReference type="SUPFAM" id="SSF46689">
    <property type="entry name" value="Homeodomain-like"/>
    <property type="match status" value="1"/>
</dbReference>
<dbReference type="Gene3D" id="1.10.357.10">
    <property type="entry name" value="Tetracycline Repressor, domain 2"/>
    <property type="match status" value="1"/>
</dbReference>
<protein>
    <submittedName>
        <fullName evidence="5">TetR/AcrR family transcriptional regulator</fullName>
    </submittedName>
</protein>
<evidence type="ECO:0000313" key="5">
    <source>
        <dbReference type="EMBL" id="MDV2884142.1"/>
    </source>
</evidence>
<dbReference type="Pfam" id="PF00440">
    <property type="entry name" value="TetR_N"/>
    <property type="match status" value="1"/>
</dbReference>
<evidence type="ECO:0000256" key="2">
    <source>
        <dbReference type="ARBA" id="ARBA00023125"/>
    </source>
</evidence>
<evidence type="ECO:0000256" key="3">
    <source>
        <dbReference type="PROSITE-ProRule" id="PRU00335"/>
    </source>
</evidence>
<sequence>MLANKKETILEAAGQSFSMFGYKGTTIDQVAKLANIGKGTIYTAFKSKEELFEAVLNQIIIEVKDVFERAFLDSRSMDDNISHALHDLLEFRQQHVLLNKLTQEASAIRSVPAKNALTEVEKVIIESITQQIERGIEHGKVKVSDPKLTAFMVYKSYMALAIEFTEMFEPINKQKIIKLFKSHLTKGLLGD</sequence>
<dbReference type="InterPro" id="IPR023772">
    <property type="entry name" value="DNA-bd_HTH_TetR-type_CS"/>
</dbReference>